<name>A0AA47P128_MERPO</name>
<dbReference type="Proteomes" id="UP001174136">
    <property type="component" value="Unassembled WGS sequence"/>
</dbReference>
<dbReference type="AlphaFoldDB" id="A0AA47P128"/>
<comment type="caution">
    <text evidence="2">The sequence shown here is derived from an EMBL/GenBank/DDBJ whole genome shotgun (WGS) entry which is preliminary data.</text>
</comment>
<evidence type="ECO:0000256" key="1">
    <source>
        <dbReference type="SAM" id="MobiDB-lite"/>
    </source>
</evidence>
<accession>A0AA47P128</accession>
<dbReference type="EMBL" id="JAOPHQ010002571">
    <property type="protein sequence ID" value="KAK0146491.1"/>
    <property type="molecule type" value="Genomic_DNA"/>
</dbReference>
<proteinExistence type="predicted"/>
<feature type="compositionally biased region" description="Pro residues" evidence="1">
    <location>
        <begin position="161"/>
        <end position="179"/>
    </location>
</feature>
<evidence type="ECO:0000313" key="3">
    <source>
        <dbReference type="Proteomes" id="UP001174136"/>
    </source>
</evidence>
<sequence>MEAPEGLEIYVPKDALVGSVNLWTIPACVLRQMGLPRPPTRSSSSTPPSPSTSPKGTLISPVLVRKRTRSAAPGTLWSMRKELAAAEKSSPLQIPFVTSNKTAFGVLRDVTSSRGRRSSCRVPRTSPPPRMDQDSVVVYKGRVYLSMKKPKRRRGGGGDPPGDPTGDPPGDPAGDPPGDPAGDLAPRAPSPTGSSASEGRPWSSPEPHPANSPPTSPGELQVPEDPAGLHEDGEEEPQEVTSTGSSTPDMENTGAASSDQPGEEDHAGRSVLMPTLKHYEDFDFEELAQDEMIARMRAKVIESEAALKSLSS</sequence>
<feature type="compositionally biased region" description="Pro residues" evidence="1">
    <location>
        <begin position="204"/>
        <end position="216"/>
    </location>
</feature>
<feature type="compositionally biased region" description="Polar residues" evidence="1">
    <location>
        <begin position="239"/>
        <end position="260"/>
    </location>
</feature>
<evidence type="ECO:0000313" key="2">
    <source>
        <dbReference type="EMBL" id="KAK0146491.1"/>
    </source>
</evidence>
<gene>
    <name evidence="2" type="primary">DPOL</name>
    <name evidence="2" type="ORF">N1851_014182</name>
</gene>
<organism evidence="2 3">
    <name type="scientific">Merluccius polli</name>
    <name type="common">Benguela hake</name>
    <name type="synonym">Merluccius cadenati</name>
    <dbReference type="NCBI Taxonomy" id="89951"/>
    <lineage>
        <taxon>Eukaryota</taxon>
        <taxon>Metazoa</taxon>
        <taxon>Chordata</taxon>
        <taxon>Craniata</taxon>
        <taxon>Vertebrata</taxon>
        <taxon>Euteleostomi</taxon>
        <taxon>Actinopterygii</taxon>
        <taxon>Neopterygii</taxon>
        <taxon>Teleostei</taxon>
        <taxon>Neoteleostei</taxon>
        <taxon>Acanthomorphata</taxon>
        <taxon>Zeiogadaria</taxon>
        <taxon>Gadariae</taxon>
        <taxon>Gadiformes</taxon>
        <taxon>Gadoidei</taxon>
        <taxon>Merlucciidae</taxon>
        <taxon>Merluccius</taxon>
    </lineage>
</organism>
<reference evidence="2" key="1">
    <citation type="journal article" date="2023" name="Front. Mar. Sci.">
        <title>A new Merluccius polli reference genome to investigate the effects of global change in West African waters.</title>
        <authorList>
            <person name="Mateo J.L."/>
            <person name="Blanco-Fernandez C."/>
            <person name="Garcia-Vazquez E."/>
            <person name="Machado-Schiaffino G."/>
        </authorList>
    </citation>
    <scope>NUCLEOTIDE SEQUENCE</scope>
    <source>
        <strain evidence="2">C29</strain>
        <tissue evidence="2">Fin</tissue>
    </source>
</reference>
<protein>
    <submittedName>
        <fullName evidence="2">DNA polymerase beta</fullName>
    </submittedName>
</protein>
<feature type="region of interest" description="Disordered" evidence="1">
    <location>
        <begin position="34"/>
        <end position="59"/>
    </location>
</feature>
<keyword evidence="3" id="KW-1185">Reference proteome</keyword>
<feature type="region of interest" description="Disordered" evidence="1">
    <location>
        <begin position="109"/>
        <end position="270"/>
    </location>
</feature>